<dbReference type="InterPro" id="IPR001761">
    <property type="entry name" value="Peripla_BP/Lac1_sug-bd_dom"/>
</dbReference>
<dbReference type="AlphaFoldDB" id="A0A2A2IIT7"/>
<dbReference type="PANTHER" id="PTHR30146">
    <property type="entry name" value="LACI-RELATED TRANSCRIPTIONAL REPRESSOR"/>
    <property type="match status" value="1"/>
</dbReference>
<dbReference type="Proteomes" id="UP000218887">
    <property type="component" value="Unassembled WGS sequence"/>
</dbReference>
<dbReference type="Gene3D" id="1.10.260.40">
    <property type="entry name" value="lambda repressor-like DNA-binding domains"/>
    <property type="match status" value="1"/>
</dbReference>
<dbReference type="InterPro" id="IPR001387">
    <property type="entry name" value="Cro/C1-type_HTH"/>
</dbReference>
<dbReference type="EMBL" id="NPOA01000001">
    <property type="protein sequence ID" value="PAV31236.1"/>
    <property type="molecule type" value="Genomic_DNA"/>
</dbReference>
<accession>A0A2A2IIT7</accession>
<keyword evidence="1" id="KW-0805">Transcription regulation</keyword>
<dbReference type="PRINTS" id="PR00036">
    <property type="entry name" value="HTHLACI"/>
</dbReference>
<dbReference type="Gene3D" id="3.40.50.2300">
    <property type="match status" value="2"/>
</dbReference>
<evidence type="ECO:0000259" key="4">
    <source>
        <dbReference type="PROSITE" id="PS50932"/>
    </source>
</evidence>
<dbReference type="PROSITE" id="PS00356">
    <property type="entry name" value="HTH_LACI_1"/>
    <property type="match status" value="1"/>
</dbReference>
<dbReference type="GO" id="GO:0000976">
    <property type="term" value="F:transcription cis-regulatory region binding"/>
    <property type="evidence" value="ECO:0007669"/>
    <property type="project" value="TreeGrafter"/>
</dbReference>
<gene>
    <name evidence="6" type="ORF">CIL05_00850</name>
</gene>
<evidence type="ECO:0000313" key="7">
    <source>
        <dbReference type="Proteomes" id="UP000218887"/>
    </source>
</evidence>
<feature type="domain" description="HTH cro/C1-type" evidence="5">
    <location>
        <begin position="3"/>
        <end position="32"/>
    </location>
</feature>
<dbReference type="RefSeq" id="WP_095653607.1">
    <property type="nucleotide sequence ID" value="NZ_NPOA01000001.1"/>
</dbReference>
<name>A0A2A2IIT7_9BACI</name>
<dbReference type="InterPro" id="IPR000843">
    <property type="entry name" value="HTH_LacI"/>
</dbReference>
<dbReference type="InterPro" id="IPR010982">
    <property type="entry name" value="Lambda_DNA-bd_dom_sf"/>
</dbReference>
<dbReference type="PROSITE" id="PS50932">
    <property type="entry name" value="HTH_LACI_2"/>
    <property type="match status" value="1"/>
</dbReference>
<sequence>MATIQEVAKKAGVSAATVSRVLNNRTTVTEKTRNKVDQAIKELNYEPSVLGRNLRNSESRLLLVLIPSISNPFYTKIINGIEDRAIEQGYNILLCETDSNPKRETIYFNLLKNRLADGIILMDPTVNQESLLELASSHPIVQCSEFDENEIISYVSIDNELAAYHAVRHLIKLGQEKIAFINFNENFLYARERRRGYERALKEFGLEIESNWIYNTTQLGFENGQQAMRKLLNQNNRPTAVFAVSDVLAIGALKEIQSSGLKVPEDIAIIGFDKISFSNMTHPTLTTIAQPMYQMGVLSANMLIKKIKGDQVENMILDHELIIREST</sequence>
<keyword evidence="3" id="KW-0804">Transcription</keyword>
<proteinExistence type="predicted"/>
<dbReference type="CDD" id="cd06284">
    <property type="entry name" value="PBP1_LacI-like"/>
    <property type="match status" value="1"/>
</dbReference>
<reference evidence="6 7" key="1">
    <citation type="submission" date="2017-08" db="EMBL/GenBank/DDBJ databases">
        <title>Virgibacillus indicus sp. nov. and Virgibacillus profoundi sp. nov, two moderately halophilic bacteria isolated from marine sediment by using the Microfluidic Streak Plate.</title>
        <authorList>
            <person name="Xu B."/>
            <person name="Hu B."/>
            <person name="Wang J."/>
            <person name="Zhu Y."/>
            <person name="Huang L."/>
            <person name="Du W."/>
            <person name="Huang Y."/>
        </authorList>
    </citation>
    <scope>NUCLEOTIDE SEQUENCE [LARGE SCALE GENOMIC DNA]</scope>
    <source>
        <strain evidence="6 7">IO3-P3-H5</strain>
    </source>
</reference>
<dbReference type="PANTHER" id="PTHR30146:SF109">
    <property type="entry name" value="HTH-TYPE TRANSCRIPTIONAL REGULATOR GALS"/>
    <property type="match status" value="1"/>
</dbReference>
<dbReference type="GO" id="GO:0003700">
    <property type="term" value="F:DNA-binding transcription factor activity"/>
    <property type="evidence" value="ECO:0007669"/>
    <property type="project" value="TreeGrafter"/>
</dbReference>
<protein>
    <submittedName>
        <fullName evidence="6">LacI family transcriptional regulator</fullName>
    </submittedName>
</protein>
<evidence type="ECO:0000256" key="2">
    <source>
        <dbReference type="ARBA" id="ARBA00023125"/>
    </source>
</evidence>
<evidence type="ECO:0000259" key="5">
    <source>
        <dbReference type="PROSITE" id="PS50943"/>
    </source>
</evidence>
<dbReference type="Pfam" id="PF00356">
    <property type="entry name" value="LacI"/>
    <property type="match status" value="1"/>
</dbReference>
<evidence type="ECO:0000256" key="3">
    <source>
        <dbReference type="ARBA" id="ARBA00023163"/>
    </source>
</evidence>
<dbReference type="PROSITE" id="PS50943">
    <property type="entry name" value="HTH_CROC1"/>
    <property type="match status" value="1"/>
</dbReference>
<evidence type="ECO:0000313" key="6">
    <source>
        <dbReference type="EMBL" id="PAV31236.1"/>
    </source>
</evidence>
<dbReference type="InterPro" id="IPR028082">
    <property type="entry name" value="Peripla_BP_I"/>
</dbReference>
<dbReference type="SMART" id="SM00354">
    <property type="entry name" value="HTH_LACI"/>
    <property type="match status" value="1"/>
</dbReference>
<keyword evidence="7" id="KW-1185">Reference proteome</keyword>
<dbReference type="SUPFAM" id="SSF47413">
    <property type="entry name" value="lambda repressor-like DNA-binding domains"/>
    <property type="match status" value="1"/>
</dbReference>
<keyword evidence="2" id="KW-0238">DNA-binding</keyword>
<dbReference type="CDD" id="cd01392">
    <property type="entry name" value="HTH_LacI"/>
    <property type="match status" value="1"/>
</dbReference>
<evidence type="ECO:0000256" key="1">
    <source>
        <dbReference type="ARBA" id="ARBA00023015"/>
    </source>
</evidence>
<organism evidence="6 7">
    <name type="scientific">Virgibacillus profundi</name>
    <dbReference type="NCBI Taxonomy" id="2024555"/>
    <lineage>
        <taxon>Bacteria</taxon>
        <taxon>Bacillati</taxon>
        <taxon>Bacillota</taxon>
        <taxon>Bacilli</taxon>
        <taxon>Bacillales</taxon>
        <taxon>Bacillaceae</taxon>
        <taxon>Virgibacillus</taxon>
    </lineage>
</organism>
<comment type="caution">
    <text evidence="6">The sequence shown here is derived from an EMBL/GenBank/DDBJ whole genome shotgun (WGS) entry which is preliminary data.</text>
</comment>
<dbReference type="SUPFAM" id="SSF53822">
    <property type="entry name" value="Periplasmic binding protein-like I"/>
    <property type="match status" value="1"/>
</dbReference>
<dbReference type="Pfam" id="PF00532">
    <property type="entry name" value="Peripla_BP_1"/>
    <property type="match status" value="1"/>
</dbReference>
<feature type="domain" description="HTH lacI-type" evidence="4">
    <location>
        <begin position="2"/>
        <end position="56"/>
    </location>
</feature>
<dbReference type="OrthoDB" id="9784962at2"/>